<dbReference type="Gene3D" id="1.20.1250.20">
    <property type="entry name" value="MFS general substrate transporter like domains"/>
    <property type="match status" value="1"/>
</dbReference>
<dbReference type="AlphaFoldDB" id="A0A2K2FYS9"/>
<name>A0A2K2FYS9_9SPHN</name>
<organism evidence="2 3">
    <name type="scientific">Novosphingobium guangzhouense</name>
    <dbReference type="NCBI Taxonomy" id="1850347"/>
    <lineage>
        <taxon>Bacteria</taxon>
        <taxon>Pseudomonadati</taxon>
        <taxon>Pseudomonadota</taxon>
        <taxon>Alphaproteobacteria</taxon>
        <taxon>Sphingomonadales</taxon>
        <taxon>Sphingomonadaceae</taxon>
        <taxon>Novosphingobium</taxon>
    </lineage>
</organism>
<dbReference type="SUPFAM" id="SSF103473">
    <property type="entry name" value="MFS general substrate transporter"/>
    <property type="match status" value="1"/>
</dbReference>
<feature type="transmembrane region" description="Helical" evidence="1">
    <location>
        <begin position="82"/>
        <end position="106"/>
    </location>
</feature>
<feature type="transmembrane region" description="Helical" evidence="1">
    <location>
        <begin position="20"/>
        <end position="40"/>
    </location>
</feature>
<protein>
    <submittedName>
        <fullName evidence="2">Uncharacterized protein</fullName>
    </submittedName>
</protein>
<feature type="transmembrane region" description="Helical" evidence="1">
    <location>
        <begin position="46"/>
        <end position="70"/>
    </location>
</feature>
<keyword evidence="3" id="KW-1185">Reference proteome</keyword>
<evidence type="ECO:0000313" key="3">
    <source>
        <dbReference type="Proteomes" id="UP000236327"/>
    </source>
</evidence>
<dbReference type="EMBL" id="LYMM01000041">
    <property type="protein sequence ID" value="PNU03908.1"/>
    <property type="molecule type" value="Genomic_DNA"/>
</dbReference>
<comment type="caution">
    <text evidence="2">The sequence shown here is derived from an EMBL/GenBank/DDBJ whole genome shotgun (WGS) entry which is preliminary data.</text>
</comment>
<dbReference type="InterPro" id="IPR036259">
    <property type="entry name" value="MFS_trans_sf"/>
</dbReference>
<evidence type="ECO:0000256" key="1">
    <source>
        <dbReference type="SAM" id="Phobius"/>
    </source>
</evidence>
<feature type="transmembrane region" description="Helical" evidence="1">
    <location>
        <begin position="112"/>
        <end position="132"/>
    </location>
</feature>
<gene>
    <name evidence="2" type="ORF">A8V01_21770</name>
</gene>
<keyword evidence="1" id="KW-0472">Membrane</keyword>
<keyword evidence="1" id="KW-1133">Transmembrane helix</keyword>
<evidence type="ECO:0000313" key="2">
    <source>
        <dbReference type="EMBL" id="PNU03908.1"/>
    </source>
</evidence>
<sequence length="148" mass="15338">MGGWDVDRRWAGRKGFGHRVGLAAFGTAAVMGATMLWIGLAPIGLAIVAVAFILGGGANSIHNVAVRTLFQSECPPADHGKVAAIYGAVTRTAVIGGYVAGGFFFVPNDAPTAYLVGGLLGVVAGLVGWRIFNRRWSAAPIKASTRQD</sequence>
<proteinExistence type="predicted"/>
<dbReference type="Proteomes" id="UP000236327">
    <property type="component" value="Unassembled WGS sequence"/>
</dbReference>
<accession>A0A2K2FYS9</accession>
<reference evidence="2 3" key="1">
    <citation type="submission" date="2016-05" db="EMBL/GenBank/DDBJ databases">
        <title>Complete genome sequence of Novosphingobium guangzhouense SA925(T).</title>
        <authorList>
            <person name="Sha S."/>
        </authorList>
    </citation>
    <scope>NUCLEOTIDE SEQUENCE [LARGE SCALE GENOMIC DNA]</scope>
    <source>
        <strain evidence="2 3">SA925</strain>
    </source>
</reference>
<keyword evidence="1" id="KW-0812">Transmembrane</keyword>